<gene>
    <name evidence="2" type="ORF">ADK38_45795</name>
</gene>
<evidence type="ECO:0000313" key="3">
    <source>
        <dbReference type="Proteomes" id="UP000037020"/>
    </source>
</evidence>
<feature type="region of interest" description="Disordered" evidence="1">
    <location>
        <begin position="58"/>
        <end position="77"/>
    </location>
</feature>
<comment type="caution">
    <text evidence="2">The sequence shown here is derived from an EMBL/GenBank/DDBJ whole genome shotgun (WGS) entry which is preliminary data.</text>
</comment>
<protein>
    <submittedName>
        <fullName evidence="2">Uncharacterized protein</fullName>
    </submittedName>
</protein>
<dbReference type="Proteomes" id="UP000037020">
    <property type="component" value="Unassembled WGS sequence"/>
</dbReference>
<evidence type="ECO:0000256" key="1">
    <source>
        <dbReference type="SAM" id="MobiDB-lite"/>
    </source>
</evidence>
<sequence>HWSGWKDIDGSEIQEGITVMLDKQQRVHVFAPGRDSVHHWTQDAPGKEVYFQPLDGLPQPGGQAGATLAPDGSITVV</sequence>
<reference evidence="2 3" key="1">
    <citation type="submission" date="2015-07" db="EMBL/GenBank/DDBJ databases">
        <authorList>
            <person name="Ju K.-S."/>
            <person name="Doroghazi J.R."/>
            <person name="Metcalf W.W."/>
        </authorList>
    </citation>
    <scope>NUCLEOTIDE SEQUENCE [LARGE SCALE GENOMIC DNA]</scope>
    <source>
        <strain evidence="2 3">NRRL B-3589</strain>
    </source>
</reference>
<dbReference type="EMBL" id="LGUT01004516">
    <property type="protein sequence ID" value="KOG47813.1"/>
    <property type="molecule type" value="Genomic_DNA"/>
</dbReference>
<keyword evidence="3" id="KW-1185">Reference proteome</keyword>
<feature type="non-terminal residue" evidence="2">
    <location>
        <position position="1"/>
    </location>
</feature>
<dbReference type="SUPFAM" id="SSF89372">
    <property type="entry name" value="Fucose-specific lectin"/>
    <property type="match status" value="1"/>
</dbReference>
<feature type="non-terminal residue" evidence="2">
    <location>
        <position position="77"/>
    </location>
</feature>
<evidence type="ECO:0000313" key="2">
    <source>
        <dbReference type="EMBL" id="KOG47813.1"/>
    </source>
</evidence>
<accession>A0ABR5IRM7</accession>
<name>A0ABR5IRM7_9ACTN</name>
<organism evidence="2 3">
    <name type="scientific">Streptomyces varsoviensis</name>
    <dbReference type="NCBI Taxonomy" id="67373"/>
    <lineage>
        <taxon>Bacteria</taxon>
        <taxon>Bacillati</taxon>
        <taxon>Actinomycetota</taxon>
        <taxon>Actinomycetes</taxon>
        <taxon>Kitasatosporales</taxon>
        <taxon>Streptomycetaceae</taxon>
        <taxon>Streptomyces</taxon>
    </lineage>
</organism>
<proteinExistence type="predicted"/>